<proteinExistence type="predicted"/>
<accession>A0A0G1AE39</accession>
<evidence type="ECO:0000313" key="1">
    <source>
        <dbReference type="EMBL" id="KKS23558.1"/>
    </source>
</evidence>
<dbReference type="InterPro" id="IPR027417">
    <property type="entry name" value="P-loop_NTPase"/>
</dbReference>
<reference evidence="1 2" key="1">
    <citation type="journal article" date="2015" name="Nature">
        <title>rRNA introns, odd ribosomes, and small enigmatic genomes across a large radiation of phyla.</title>
        <authorList>
            <person name="Brown C.T."/>
            <person name="Hug L.A."/>
            <person name="Thomas B.C."/>
            <person name="Sharon I."/>
            <person name="Castelle C.J."/>
            <person name="Singh A."/>
            <person name="Wilkins M.J."/>
            <person name="Williams K.H."/>
            <person name="Banfield J.F."/>
        </authorList>
    </citation>
    <scope>NUCLEOTIDE SEQUENCE [LARGE SCALE GENOMIC DNA]</scope>
</reference>
<dbReference type="Pfam" id="PF13671">
    <property type="entry name" value="AAA_33"/>
    <property type="match status" value="1"/>
</dbReference>
<dbReference type="Gene3D" id="3.40.50.300">
    <property type="entry name" value="P-loop containing nucleotide triphosphate hydrolases"/>
    <property type="match status" value="1"/>
</dbReference>
<organism evidence="1 2">
    <name type="scientific">Candidatus Jorgensenbacteria bacterium GW2011_GWF2_41_8</name>
    <dbReference type="NCBI Taxonomy" id="1618667"/>
    <lineage>
        <taxon>Bacteria</taxon>
        <taxon>Candidatus Joergenseniibacteriota</taxon>
    </lineage>
</organism>
<dbReference type="AlphaFoldDB" id="A0A0G1AE39"/>
<dbReference type="SUPFAM" id="SSF52540">
    <property type="entry name" value="P-loop containing nucleoside triphosphate hydrolases"/>
    <property type="match status" value="1"/>
</dbReference>
<evidence type="ECO:0000313" key="2">
    <source>
        <dbReference type="Proteomes" id="UP000033856"/>
    </source>
</evidence>
<protein>
    <recommendedName>
        <fullName evidence="3">Adenylyl-sulfate kinase</fullName>
    </recommendedName>
</protein>
<sequence length="198" mass="22094">MKSKKPKVVAIVGLVGSGKSSVAKALAKAINAKVIEGDVVRVALRKHGKNFGQVRNIVEKTATSTLKNEQSVVLDSDFVDPKKCKSLEKTARANGIKVFYIRVFSDRDIMIGRLISAKYTPNDLFGGASTDWLGKNKGAVVALREMWRRTPHHYRWSEKNGGTFLLKKLPIKFIAEIDTTSQNWKTQVKKAAKKIRRN</sequence>
<dbReference type="EMBL" id="LCCD01000047">
    <property type="protein sequence ID" value="KKS23558.1"/>
    <property type="molecule type" value="Genomic_DNA"/>
</dbReference>
<comment type="caution">
    <text evidence="1">The sequence shown here is derived from an EMBL/GenBank/DDBJ whole genome shotgun (WGS) entry which is preliminary data.</text>
</comment>
<dbReference type="Proteomes" id="UP000033856">
    <property type="component" value="Unassembled WGS sequence"/>
</dbReference>
<evidence type="ECO:0008006" key="3">
    <source>
        <dbReference type="Google" id="ProtNLM"/>
    </source>
</evidence>
<gene>
    <name evidence="1" type="ORF">UU83_C0047G0004</name>
</gene>
<name>A0A0G1AE39_9BACT</name>